<proteinExistence type="predicted"/>
<organism evidence="6">
    <name type="scientific">Sesamum latifolium</name>
    <dbReference type="NCBI Taxonomy" id="2727402"/>
    <lineage>
        <taxon>Eukaryota</taxon>
        <taxon>Viridiplantae</taxon>
        <taxon>Streptophyta</taxon>
        <taxon>Embryophyta</taxon>
        <taxon>Tracheophyta</taxon>
        <taxon>Spermatophyta</taxon>
        <taxon>Magnoliopsida</taxon>
        <taxon>eudicotyledons</taxon>
        <taxon>Gunneridae</taxon>
        <taxon>Pentapetalae</taxon>
        <taxon>asterids</taxon>
        <taxon>lamiids</taxon>
        <taxon>Lamiales</taxon>
        <taxon>Pedaliaceae</taxon>
        <taxon>Sesamum</taxon>
    </lineage>
</organism>
<dbReference type="SUPFAM" id="SSF53822">
    <property type="entry name" value="Periplasmic binding protein-like I"/>
    <property type="match status" value="1"/>
</dbReference>
<reference evidence="6" key="1">
    <citation type="submission" date="2020-06" db="EMBL/GenBank/DDBJ databases">
        <authorList>
            <person name="Li T."/>
            <person name="Hu X."/>
            <person name="Zhang T."/>
            <person name="Song X."/>
            <person name="Zhang H."/>
            <person name="Dai N."/>
            <person name="Sheng W."/>
            <person name="Hou X."/>
            <person name="Wei L."/>
        </authorList>
    </citation>
    <scope>NUCLEOTIDE SEQUENCE</scope>
    <source>
        <strain evidence="6">KEN1</strain>
        <tissue evidence="6">Leaf</tissue>
    </source>
</reference>
<keyword evidence="3" id="KW-1133">Transmembrane helix</keyword>
<feature type="domain" description="Receptor ligand binding region" evidence="5">
    <location>
        <begin position="1"/>
        <end position="192"/>
    </location>
</feature>
<dbReference type="GO" id="GO:0016020">
    <property type="term" value="C:membrane"/>
    <property type="evidence" value="ECO:0007669"/>
    <property type="project" value="UniProtKB-SubCell"/>
</dbReference>
<sequence>MAMAISDFYSAHPNYTTRLRPRTRHAESVLDIDFAVLELLKHEQVHGVIGPQHSTEEKFVAELGQKVHVPIISFAARTSALPDTEKHYFVRTAIDDAVQTRALAAKGFQWAEVVILYEETDYSCPFISHLNKALQDVEIGQVLHLVAVPSSAKNGHLRKELSMLKQKQTGVFLVHMNPSLGFRLFTLAKQVG</sequence>
<dbReference type="InterPro" id="IPR001828">
    <property type="entry name" value="ANF_lig-bd_rcpt"/>
</dbReference>
<evidence type="ECO:0000256" key="2">
    <source>
        <dbReference type="ARBA" id="ARBA00022692"/>
    </source>
</evidence>
<dbReference type="AlphaFoldDB" id="A0AAW2XIH5"/>
<dbReference type="Pfam" id="PF01094">
    <property type="entry name" value="ANF_receptor"/>
    <property type="match status" value="1"/>
</dbReference>
<name>A0AAW2XIH5_9LAMI</name>
<keyword evidence="6" id="KW-0675">Receptor</keyword>
<dbReference type="EMBL" id="JACGWN010000004">
    <property type="protein sequence ID" value="KAL0453603.1"/>
    <property type="molecule type" value="Genomic_DNA"/>
</dbReference>
<evidence type="ECO:0000256" key="4">
    <source>
        <dbReference type="ARBA" id="ARBA00023136"/>
    </source>
</evidence>
<dbReference type="PANTHER" id="PTHR34836">
    <property type="entry name" value="OS06G0188250 PROTEIN"/>
    <property type="match status" value="1"/>
</dbReference>
<dbReference type="Gene3D" id="3.40.50.2300">
    <property type="match status" value="1"/>
</dbReference>
<comment type="caution">
    <text evidence="6">The sequence shown here is derived from an EMBL/GenBank/DDBJ whole genome shotgun (WGS) entry which is preliminary data.</text>
</comment>
<reference evidence="6" key="2">
    <citation type="journal article" date="2024" name="Plant">
        <title>Genomic evolution and insights into agronomic trait innovations of Sesamum species.</title>
        <authorList>
            <person name="Miao H."/>
            <person name="Wang L."/>
            <person name="Qu L."/>
            <person name="Liu H."/>
            <person name="Sun Y."/>
            <person name="Le M."/>
            <person name="Wang Q."/>
            <person name="Wei S."/>
            <person name="Zheng Y."/>
            <person name="Lin W."/>
            <person name="Duan Y."/>
            <person name="Cao H."/>
            <person name="Xiong S."/>
            <person name="Wang X."/>
            <person name="Wei L."/>
            <person name="Li C."/>
            <person name="Ma Q."/>
            <person name="Ju M."/>
            <person name="Zhao R."/>
            <person name="Li G."/>
            <person name="Mu C."/>
            <person name="Tian Q."/>
            <person name="Mei H."/>
            <person name="Zhang T."/>
            <person name="Gao T."/>
            <person name="Zhang H."/>
        </authorList>
    </citation>
    <scope>NUCLEOTIDE SEQUENCE</scope>
    <source>
        <strain evidence="6">KEN1</strain>
    </source>
</reference>
<evidence type="ECO:0000256" key="3">
    <source>
        <dbReference type="ARBA" id="ARBA00022989"/>
    </source>
</evidence>
<evidence type="ECO:0000313" key="6">
    <source>
        <dbReference type="EMBL" id="KAL0453603.1"/>
    </source>
</evidence>
<evidence type="ECO:0000256" key="1">
    <source>
        <dbReference type="ARBA" id="ARBA00004370"/>
    </source>
</evidence>
<protein>
    <submittedName>
        <fullName evidence="6">Glutamate receptor 2.7</fullName>
    </submittedName>
</protein>
<evidence type="ECO:0000259" key="5">
    <source>
        <dbReference type="Pfam" id="PF01094"/>
    </source>
</evidence>
<keyword evidence="4" id="KW-0472">Membrane</keyword>
<comment type="subcellular location">
    <subcellularLocation>
        <location evidence="1">Membrane</location>
    </subcellularLocation>
</comment>
<dbReference type="PANTHER" id="PTHR34836:SF1">
    <property type="entry name" value="OS09G0428600 PROTEIN"/>
    <property type="match status" value="1"/>
</dbReference>
<gene>
    <name evidence="6" type="ORF">Slati_1338400</name>
</gene>
<keyword evidence="2" id="KW-0812">Transmembrane</keyword>
<accession>A0AAW2XIH5</accession>
<dbReference type="InterPro" id="IPR015683">
    <property type="entry name" value="Ionotropic_Glu_rcpt"/>
</dbReference>
<dbReference type="InterPro" id="IPR028082">
    <property type="entry name" value="Peripla_BP_I"/>
</dbReference>